<dbReference type="EMBL" id="MOHC01000056">
    <property type="protein sequence ID" value="OJN34122.1"/>
    <property type="molecule type" value="Genomic_DNA"/>
</dbReference>
<dbReference type="Pfam" id="PF00583">
    <property type="entry name" value="Acetyltransf_1"/>
    <property type="match status" value="1"/>
</dbReference>
<dbReference type="EMBL" id="RNLZ01000028">
    <property type="protein sequence ID" value="MGE14986.1"/>
    <property type="molecule type" value="Genomic_DNA"/>
</dbReference>
<dbReference type="InterPro" id="IPR000182">
    <property type="entry name" value="GNAT_dom"/>
</dbReference>
<sequence>MPELVDPTDSLISFQYAFSNGLIKPSPCIVHPNMKVLLDDAEGTPRFTYAFFEGENVKGVAIYVPAEFVEGKPCFGVGYAVADEYKAQGIGTQLLIASIEEMQYGFRNSFNEFYVEAIVGVGNQASNKLAAKVLSDTPEPGTDSYSGKPINQYMKLFKTTK</sequence>
<dbReference type="Proteomes" id="UP000272336">
    <property type="component" value="Unassembled WGS sequence"/>
</dbReference>
<gene>
    <name evidence="3" type="ORF">BK300_24205</name>
    <name evidence="2" type="ORF">D9D43_15570</name>
</gene>
<proteinExistence type="predicted"/>
<feature type="domain" description="N-acetyltransferase" evidence="1">
    <location>
        <begin position="37"/>
        <end position="132"/>
    </location>
</feature>
<accession>A0A165ZX86</accession>
<dbReference type="Gene3D" id="3.40.630.30">
    <property type="match status" value="1"/>
</dbReference>
<dbReference type="RefSeq" id="WP_001114684.1">
    <property type="nucleotide sequence ID" value="NZ_AP017610.1"/>
</dbReference>
<dbReference type="AlphaFoldDB" id="A0A165ZX86"/>
<evidence type="ECO:0000313" key="4">
    <source>
        <dbReference type="Proteomes" id="UP000184077"/>
    </source>
</evidence>
<name>A0A165ZX86_ECOLX</name>
<dbReference type="GO" id="GO:0016747">
    <property type="term" value="F:acyltransferase activity, transferring groups other than amino-acyl groups"/>
    <property type="evidence" value="ECO:0007669"/>
    <property type="project" value="InterPro"/>
</dbReference>
<evidence type="ECO:0000313" key="2">
    <source>
        <dbReference type="EMBL" id="MGE14986.1"/>
    </source>
</evidence>
<dbReference type="CDD" id="cd04301">
    <property type="entry name" value="NAT_SF"/>
    <property type="match status" value="1"/>
</dbReference>
<organism evidence="2 5">
    <name type="scientific">Escherichia coli</name>
    <dbReference type="NCBI Taxonomy" id="562"/>
    <lineage>
        <taxon>Bacteria</taxon>
        <taxon>Pseudomonadati</taxon>
        <taxon>Pseudomonadota</taxon>
        <taxon>Gammaproteobacteria</taxon>
        <taxon>Enterobacterales</taxon>
        <taxon>Enterobacteriaceae</taxon>
        <taxon>Escherichia</taxon>
    </lineage>
</organism>
<evidence type="ECO:0000259" key="1">
    <source>
        <dbReference type="Pfam" id="PF00583"/>
    </source>
</evidence>
<dbReference type="SUPFAM" id="SSF55729">
    <property type="entry name" value="Acyl-CoA N-acyltransferases (Nat)"/>
    <property type="match status" value="1"/>
</dbReference>
<reference evidence="3 4" key="1">
    <citation type="submission" date="2016-10" db="EMBL/GenBank/DDBJ databases">
        <title>Comprehensive resistome analysis reveals the prevalence of NDM and MCR-1 in Chinese poultry production.</title>
        <authorList>
            <person name="Wang Y."/>
            <person name="Zhang R."/>
            <person name="Li J."/>
            <person name="Wu Z."/>
            <person name="Wenjuan Y."/>
            <person name="Schwarz S."/>
            <person name="Tyrrell J."/>
            <person name="Zheng Y."/>
            <person name="Wang S."/>
            <person name="Shen Z."/>
            <person name="Liu Z."/>
            <person name="Lei L."/>
            <person name="Li M."/>
            <person name="Zhang Q."/>
            <person name="Wu C."/>
            <person name="Zhang Q."/>
            <person name="Wu Y."/>
            <person name="Walsh T."/>
            <person name="Shen J."/>
        </authorList>
    </citation>
    <scope>NUCLEOTIDE SEQUENCE [LARGE SCALE GENOMIC DNA]</scope>
    <source>
        <strain evidence="3 4">574</strain>
    </source>
</reference>
<dbReference type="InterPro" id="IPR016181">
    <property type="entry name" value="Acyl_CoA_acyltransferase"/>
</dbReference>
<dbReference type="Proteomes" id="UP000184077">
    <property type="component" value="Unassembled WGS sequence"/>
</dbReference>
<keyword evidence="2" id="KW-0808">Transferase</keyword>
<comment type="caution">
    <text evidence="2">The sequence shown here is derived from an EMBL/GenBank/DDBJ whole genome shotgun (WGS) entry which is preliminary data.</text>
</comment>
<protein>
    <submittedName>
        <fullName evidence="2">GNAT family N-acetyltransferase</fullName>
    </submittedName>
</protein>
<evidence type="ECO:0000313" key="3">
    <source>
        <dbReference type="EMBL" id="OJN34122.1"/>
    </source>
</evidence>
<evidence type="ECO:0000313" key="5">
    <source>
        <dbReference type="Proteomes" id="UP000272336"/>
    </source>
</evidence>
<reference evidence="2 5" key="2">
    <citation type="submission" date="2018-10" db="EMBL/GenBank/DDBJ databases">
        <authorList>
            <consortium name="NARMS: The National Antimicrobial Resistance Monitoring System"/>
        </authorList>
    </citation>
    <scope>NUCLEOTIDE SEQUENCE [LARGE SCALE GENOMIC DNA]</scope>
    <source>
        <strain evidence="2 5">CVM N17EC0060</strain>
    </source>
</reference>